<feature type="region of interest" description="Disordered" evidence="1">
    <location>
        <begin position="229"/>
        <end position="255"/>
    </location>
</feature>
<evidence type="ECO:0000313" key="5">
    <source>
        <dbReference type="Proteomes" id="UP000650466"/>
    </source>
</evidence>
<dbReference type="Gene3D" id="1.50.10.10">
    <property type="match status" value="1"/>
</dbReference>
<keyword evidence="4" id="KW-0378">Hydrolase</keyword>
<proteinExistence type="predicted"/>
<name>A0A926QLP8_9BACL</name>
<dbReference type="Gene3D" id="2.60.120.260">
    <property type="entry name" value="Galactose-binding domain-like"/>
    <property type="match status" value="1"/>
</dbReference>
<dbReference type="GO" id="GO:0005975">
    <property type="term" value="P:carbohydrate metabolic process"/>
    <property type="evidence" value="ECO:0007669"/>
    <property type="project" value="InterPro"/>
</dbReference>
<accession>A0A926QLP8</accession>
<protein>
    <submittedName>
        <fullName evidence="4">Family 78 glycoside hydrolase catalytic domain</fullName>
    </submittedName>
</protein>
<dbReference type="InterPro" id="IPR035396">
    <property type="entry name" value="Bac_rhamnosid6H"/>
</dbReference>
<reference evidence="4" key="1">
    <citation type="submission" date="2020-09" db="EMBL/GenBank/DDBJ databases">
        <title>Draft Genome Sequence of Paenibacillus sp. WST5.</title>
        <authorList>
            <person name="Bao Z."/>
        </authorList>
    </citation>
    <scope>NUCLEOTIDE SEQUENCE</scope>
    <source>
        <strain evidence="4">WST5</strain>
    </source>
</reference>
<evidence type="ECO:0000259" key="3">
    <source>
        <dbReference type="Pfam" id="PF17389"/>
    </source>
</evidence>
<evidence type="ECO:0000313" key="4">
    <source>
        <dbReference type="EMBL" id="MBD0382812.1"/>
    </source>
</evidence>
<keyword evidence="5" id="KW-1185">Reference proteome</keyword>
<evidence type="ECO:0000259" key="2">
    <source>
        <dbReference type="Pfam" id="PF05592"/>
    </source>
</evidence>
<dbReference type="GO" id="GO:0016787">
    <property type="term" value="F:hydrolase activity"/>
    <property type="evidence" value="ECO:0007669"/>
    <property type="project" value="UniProtKB-KW"/>
</dbReference>
<dbReference type="AlphaFoldDB" id="A0A926QLP8"/>
<dbReference type="InterPro" id="IPR012341">
    <property type="entry name" value="6hp_glycosidase-like_sf"/>
</dbReference>
<sequence length="255" mass="28615">MMEAEGRNGGNIEIRCGEELDADGVHVRYKLRCNCTYLEFWTLSGGRDVLEFFDYKAFRYVEVIGGGLALEPQHFAAVVRHYPMDDDNCSFSTSHARLDSIWRICSNAVNYGTQEQFMECPTREKGQYLGDNTIIAHSHMYLSGDYRLTRKALRDFALSVKAVCPGLLAVAPGSFMQEIADFSLQWPLQLLQYAKQNGDLEFALEMLPVAEGIAAYFRQYEREDGLLQDVKEGGSGNSGSASRCRSAKQSSMQPL</sequence>
<dbReference type="Proteomes" id="UP000650466">
    <property type="component" value="Unassembled WGS sequence"/>
</dbReference>
<gene>
    <name evidence="4" type="ORF">ICC18_22080</name>
</gene>
<dbReference type="EMBL" id="JACVVD010000008">
    <property type="protein sequence ID" value="MBD0382812.1"/>
    <property type="molecule type" value="Genomic_DNA"/>
</dbReference>
<comment type="caution">
    <text evidence="4">The sequence shown here is derived from an EMBL/GenBank/DDBJ whole genome shotgun (WGS) entry which is preliminary data.</text>
</comment>
<feature type="domain" description="Alpha-L-rhamnosidase six-hairpin glycosidase" evidence="3">
    <location>
        <begin position="89"/>
        <end position="187"/>
    </location>
</feature>
<dbReference type="InterPro" id="IPR008902">
    <property type="entry name" value="Rhamnosid_concanavalin"/>
</dbReference>
<feature type="domain" description="Alpha-L-rhamnosidase concanavalin-like" evidence="2">
    <location>
        <begin position="2"/>
        <end position="79"/>
    </location>
</feature>
<organism evidence="4 5">
    <name type="scientific">Paenibacillus sedimenti</name>
    <dbReference type="NCBI Taxonomy" id="2770274"/>
    <lineage>
        <taxon>Bacteria</taxon>
        <taxon>Bacillati</taxon>
        <taxon>Bacillota</taxon>
        <taxon>Bacilli</taxon>
        <taxon>Bacillales</taxon>
        <taxon>Paenibacillaceae</taxon>
        <taxon>Paenibacillus</taxon>
    </lineage>
</organism>
<dbReference type="PANTHER" id="PTHR34987">
    <property type="entry name" value="C, PUTATIVE (AFU_ORTHOLOGUE AFUA_3G02880)-RELATED"/>
    <property type="match status" value="1"/>
</dbReference>
<dbReference type="SUPFAM" id="SSF48208">
    <property type="entry name" value="Six-hairpin glycosidases"/>
    <property type="match status" value="1"/>
</dbReference>
<dbReference type="InterPro" id="IPR008928">
    <property type="entry name" value="6-hairpin_glycosidase_sf"/>
</dbReference>
<evidence type="ECO:0000256" key="1">
    <source>
        <dbReference type="SAM" id="MobiDB-lite"/>
    </source>
</evidence>
<feature type="compositionally biased region" description="Polar residues" evidence="1">
    <location>
        <begin position="238"/>
        <end position="255"/>
    </location>
</feature>
<dbReference type="PANTHER" id="PTHR34987:SF4">
    <property type="entry name" value="ALPHA-L-RHAMNOSIDASE C-TERMINAL DOMAIN-CONTAINING PROTEIN"/>
    <property type="match status" value="1"/>
</dbReference>
<dbReference type="Pfam" id="PF05592">
    <property type="entry name" value="Bac_rhamnosid"/>
    <property type="match status" value="1"/>
</dbReference>
<dbReference type="Pfam" id="PF17389">
    <property type="entry name" value="Bac_rhamnosid6H"/>
    <property type="match status" value="1"/>
</dbReference>